<feature type="compositionally biased region" description="Low complexity" evidence="1">
    <location>
        <begin position="197"/>
        <end position="209"/>
    </location>
</feature>
<organism evidence="2 3">
    <name type="scientific">Laodelphax striatellus</name>
    <name type="common">Small brown planthopper</name>
    <name type="synonym">Delphax striatella</name>
    <dbReference type="NCBI Taxonomy" id="195883"/>
    <lineage>
        <taxon>Eukaryota</taxon>
        <taxon>Metazoa</taxon>
        <taxon>Ecdysozoa</taxon>
        <taxon>Arthropoda</taxon>
        <taxon>Hexapoda</taxon>
        <taxon>Insecta</taxon>
        <taxon>Pterygota</taxon>
        <taxon>Neoptera</taxon>
        <taxon>Paraneoptera</taxon>
        <taxon>Hemiptera</taxon>
        <taxon>Auchenorrhyncha</taxon>
        <taxon>Fulgoroidea</taxon>
        <taxon>Delphacidae</taxon>
        <taxon>Criomorphinae</taxon>
        <taxon>Laodelphax</taxon>
    </lineage>
</organism>
<reference evidence="2 3" key="1">
    <citation type="journal article" date="2017" name="Gigascience">
        <title>Genome sequence of the small brown planthopper, Laodelphax striatellus.</title>
        <authorList>
            <person name="Zhu J."/>
            <person name="Jiang F."/>
            <person name="Wang X."/>
            <person name="Yang P."/>
            <person name="Bao Y."/>
            <person name="Zhao W."/>
            <person name="Wang W."/>
            <person name="Lu H."/>
            <person name="Wang Q."/>
            <person name="Cui N."/>
            <person name="Li J."/>
            <person name="Chen X."/>
            <person name="Luo L."/>
            <person name="Yu J."/>
            <person name="Kang L."/>
            <person name="Cui F."/>
        </authorList>
    </citation>
    <scope>NUCLEOTIDE SEQUENCE [LARGE SCALE GENOMIC DNA]</scope>
    <source>
        <strain evidence="2">Lst14</strain>
    </source>
</reference>
<evidence type="ECO:0000313" key="3">
    <source>
        <dbReference type="Proteomes" id="UP000291343"/>
    </source>
</evidence>
<dbReference type="AlphaFoldDB" id="A0A482WXY7"/>
<feature type="compositionally biased region" description="Basic and acidic residues" evidence="1">
    <location>
        <begin position="180"/>
        <end position="195"/>
    </location>
</feature>
<evidence type="ECO:0000313" key="2">
    <source>
        <dbReference type="EMBL" id="RZF38395.1"/>
    </source>
</evidence>
<dbReference type="SMR" id="A0A482WXY7"/>
<dbReference type="EMBL" id="QKKF02022344">
    <property type="protein sequence ID" value="RZF38395.1"/>
    <property type="molecule type" value="Genomic_DNA"/>
</dbReference>
<dbReference type="Proteomes" id="UP000291343">
    <property type="component" value="Unassembled WGS sequence"/>
</dbReference>
<feature type="compositionally biased region" description="Polar residues" evidence="1">
    <location>
        <begin position="276"/>
        <end position="287"/>
    </location>
</feature>
<proteinExistence type="predicted"/>
<feature type="compositionally biased region" description="Low complexity" evidence="1">
    <location>
        <begin position="288"/>
        <end position="298"/>
    </location>
</feature>
<dbReference type="InParanoid" id="A0A482WXY7"/>
<sequence length="636" mass="72464">MDTNFLRQKISELTKKYSNKKVSIDEDLSLSDDYSVGLNDTVKYSLKSDILAKSDAGDIKNTSQSANKSVDLEPLKSPRVITPKSVSSRSEGKERSQLIDTPRSRSINSLRSSEHSDFHGITEGSRIVGDEVDNFSDLFSDEELENLEEIDEVSDDSSDYQPFKNIHLVSDDFMEDIHTASDESLHSEDANERLTNRSTKSTSRSIRSIPLSPFISPPVTGKRSEAKIKEVTSENDSLIEEQLKSDANASKIYETSFEEEKNLSDNGSRSLEKSRNSSLGTLKRQTPSSRRSSLSRISGKTEENFESSTSASIVKTPSASSKSSSNSSKNSGKSSENLEEILESDTNKRSSESEERLHLSRSRERGKGNRKETEEEGRRGERQKEEKCEKQRGEKAERERQREEEERIIAPSESIKSVDSCSDVISELLDSDISDRQISVSSPFNYFVKSKDNSKVADKQSEVKTKEKSEKILHKTGLKNQVSKREKPNNKYVQCDLISDDYRLQRSHRRGVPIYYDFESNYREENILDGIQPRRKPMNVDTRVKNVPNRPVITTNVKLFDVKCLENDLDFHIDCDNKIEDYNLNPIVAMDRILRNQIHLTKYFMESHHKMYMACCKIVKSMSEDYNSDGTMQDNR</sequence>
<evidence type="ECO:0000256" key="1">
    <source>
        <dbReference type="SAM" id="MobiDB-lite"/>
    </source>
</evidence>
<protein>
    <submittedName>
        <fullName evidence="2">Uncharacterized protein</fullName>
    </submittedName>
</protein>
<feature type="compositionally biased region" description="Polar residues" evidence="1">
    <location>
        <begin position="306"/>
        <end position="317"/>
    </location>
</feature>
<feature type="compositionally biased region" description="Low complexity" evidence="1">
    <location>
        <begin position="318"/>
        <end position="335"/>
    </location>
</feature>
<feature type="region of interest" description="Disordered" evidence="1">
    <location>
        <begin position="180"/>
        <end position="225"/>
    </location>
</feature>
<comment type="caution">
    <text evidence="2">The sequence shown here is derived from an EMBL/GenBank/DDBJ whole genome shotgun (WGS) entry which is preliminary data.</text>
</comment>
<name>A0A482WXY7_LAOST</name>
<feature type="region of interest" description="Disordered" evidence="1">
    <location>
        <begin position="55"/>
        <end position="124"/>
    </location>
</feature>
<feature type="region of interest" description="Disordered" evidence="1">
    <location>
        <begin position="254"/>
        <end position="416"/>
    </location>
</feature>
<accession>A0A482WXY7</accession>
<keyword evidence="3" id="KW-1185">Reference proteome</keyword>
<gene>
    <name evidence="2" type="ORF">LSTR_LSTR006521</name>
</gene>
<dbReference type="OrthoDB" id="10557690at2759"/>
<feature type="compositionally biased region" description="Basic and acidic residues" evidence="1">
    <location>
        <begin position="345"/>
        <end position="408"/>
    </location>
</feature>